<feature type="compositionally biased region" description="Acidic residues" evidence="1">
    <location>
        <begin position="9"/>
        <end position="20"/>
    </location>
</feature>
<dbReference type="RefSeq" id="WP_214395104.1">
    <property type="nucleotide sequence ID" value="NZ_JAHBOL010000016.1"/>
</dbReference>
<evidence type="ECO:0000313" key="2">
    <source>
        <dbReference type="EMBL" id="MBU8824395.1"/>
    </source>
</evidence>
<name>A0ABS6HR40_MYCGD</name>
<feature type="compositionally biased region" description="Polar residues" evidence="1">
    <location>
        <begin position="123"/>
        <end position="154"/>
    </location>
</feature>
<keyword evidence="3" id="KW-1185">Reference proteome</keyword>
<dbReference type="EMBL" id="JAHBOM010000011">
    <property type="protein sequence ID" value="MBU8824395.1"/>
    <property type="molecule type" value="Genomic_DNA"/>
</dbReference>
<dbReference type="Proteomes" id="UP000696413">
    <property type="component" value="Unassembled WGS sequence"/>
</dbReference>
<gene>
    <name evidence="2" type="ORF">KL859_16145</name>
</gene>
<feature type="region of interest" description="Disordered" evidence="1">
    <location>
        <begin position="114"/>
        <end position="154"/>
    </location>
</feature>
<proteinExistence type="predicted"/>
<protein>
    <recommendedName>
        <fullName evidence="4">Scaffolding protein</fullName>
    </recommendedName>
</protein>
<accession>A0ABS6HR40</accession>
<feature type="region of interest" description="Disordered" evidence="1">
    <location>
        <begin position="1"/>
        <end position="32"/>
    </location>
</feature>
<sequence>MTEPNATPADDDTTPTDDTETSSGAAELAREARNWRKKYQALKAETEALTTRLDNAQRQIVEHHLAGKIADPDDYWRTTTLEDLRDDTGDINPEAVSNTLAELLSVKPHYAPPRPGSFAVPTSEVTGNTPIRDNPSDTSWSAVLGQQKTGRIEH</sequence>
<evidence type="ECO:0008006" key="4">
    <source>
        <dbReference type="Google" id="ProtNLM"/>
    </source>
</evidence>
<reference evidence="2 3" key="1">
    <citation type="submission" date="2021-05" db="EMBL/GenBank/DDBJ databases">
        <title>Draft Genome Sequences of Clinical Respiratory Isolates of Mycobacterium goodii Recovered in Ireland.</title>
        <authorList>
            <person name="Flanagan P.R."/>
            <person name="Mok S."/>
            <person name="Roycroft E."/>
            <person name="Rogers T.R."/>
            <person name="Fitzgibbon M."/>
        </authorList>
    </citation>
    <scope>NUCLEOTIDE SEQUENCE [LARGE SCALE GENOMIC DNA]</scope>
    <source>
        <strain evidence="2 3">14IE55</strain>
    </source>
</reference>
<organism evidence="2 3">
    <name type="scientific">Mycolicibacterium goodii</name>
    <name type="common">Mycobacterium goodii</name>
    <dbReference type="NCBI Taxonomy" id="134601"/>
    <lineage>
        <taxon>Bacteria</taxon>
        <taxon>Bacillati</taxon>
        <taxon>Actinomycetota</taxon>
        <taxon>Actinomycetes</taxon>
        <taxon>Mycobacteriales</taxon>
        <taxon>Mycobacteriaceae</taxon>
        <taxon>Mycolicibacterium</taxon>
    </lineage>
</organism>
<evidence type="ECO:0000313" key="3">
    <source>
        <dbReference type="Proteomes" id="UP000696413"/>
    </source>
</evidence>
<evidence type="ECO:0000256" key="1">
    <source>
        <dbReference type="SAM" id="MobiDB-lite"/>
    </source>
</evidence>
<comment type="caution">
    <text evidence="2">The sequence shown here is derived from an EMBL/GenBank/DDBJ whole genome shotgun (WGS) entry which is preliminary data.</text>
</comment>